<dbReference type="EMBL" id="LUTY01001077">
    <property type="protein sequence ID" value="OAD22248.1"/>
    <property type="molecule type" value="Genomic_DNA"/>
</dbReference>
<dbReference type="GO" id="GO:0009289">
    <property type="term" value="C:pilus"/>
    <property type="evidence" value="ECO:0007669"/>
    <property type="project" value="InterPro"/>
</dbReference>
<evidence type="ECO:0000256" key="1">
    <source>
        <dbReference type="ARBA" id="ARBA00005233"/>
    </source>
</evidence>
<evidence type="ECO:0000313" key="3">
    <source>
        <dbReference type="Proteomes" id="UP000076962"/>
    </source>
</evidence>
<dbReference type="AlphaFoldDB" id="A0A176S2V2"/>
<evidence type="ECO:0000313" key="2">
    <source>
        <dbReference type="EMBL" id="OAD22248.1"/>
    </source>
</evidence>
<comment type="caution">
    <text evidence="2">The sequence shown here is derived from an EMBL/GenBank/DDBJ whole genome shotgun (WGS) entry which is preliminary data.</text>
</comment>
<dbReference type="Pfam" id="PF00114">
    <property type="entry name" value="Pilin"/>
    <property type="match status" value="1"/>
</dbReference>
<dbReference type="InterPro" id="IPR001082">
    <property type="entry name" value="Pilin"/>
</dbReference>
<name>A0A176S2V2_9GAMM</name>
<gene>
    <name evidence="2" type="ORF">THIOM_001957</name>
</gene>
<protein>
    <submittedName>
        <fullName evidence="2">PilA-related fimbrial protein</fullName>
    </submittedName>
</protein>
<dbReference type="SUPFAM" id="SSF54523">
    <property type="entry name" value="Pili subunits"/>
    <property type="match status" value="1"/>
</dbReference>
<reference evidence="2 3" key="1">
    <citation type="submission" date="2016-05" db="EMBL/GenBank/DDBJ databases">
        <title>Single-cell genome of chain-forming Candidatus Thiomargarita nelsonii and comparison to other large sulfur-oxidizing bacteria.</title>
        <authorList>
            <person name="Winkel M."/>
            <person name="Salman V."/>
            <person name="Woyke T."/>
            <person name="Schulz-Vogt H."/>
            <person name="Richter M."/>
            <person name="Flood B."/>
            <person name="Bailey J."/>
            <person name="Amann R."/>
            <person name="Mussmann M."/>
        </authorList>
    </citation>
    <scope>NUCLEOTIDE SEQUENCE [LARGE SCALE GENOMIC DNA]</scope>
    <source>
        <strain evidence="2 3">THI036</strain>
    </source>
</reference>
<proteinExistence type="inferred from homology"/>
<dbReference type="InterPro" id="IPR045584">
    <property type="entry name" value="Pilin-like"/>
</dbReference>
<dbReference type="Proteomes" id="UP000076962">
    <property type="component" value="Unassembled WGS sequence"/>
</dbReference>
<dbReference type="Gene3D" id="3.30.700.10">
    <property type="entry name" value="Glycoprotein, Type 4 Pilin"/>
    <property type="match status" value="1"/>
</dbReference>
<dbReference type="GO" id="GO:0007155">
    <property type="term" value="P:cell adhesion"/>
    <property type="evidence" value="ECO:0007669"/>
    <property type="project" value="InterPro"/>
</dbReference>
<comment type="similarity">
    <text evidence="1">Belongs to the N-Me-Phe pilin family.</text>
</comment>
<keyword evidence="3" id="KW-1185">Reference proteome</keyword>
<accession>A0A176S2V2</accession>
<sequence length="203" mass="22316">MLLVSTTISDTPRYLYYAYLGTLRMLADLAGTSVDLFALPTVMELNLPKNGTYGMQLDISESLLSLEFTFENNPLDFMLGSNGLVGAAVTGILAAVSIPAYNDYIKRAQIIEAVILLAEIKTPAAEFFAISGRLPEIEEIGGVTSGKYTKNIRLLDKKNGYSAEFKNPPGISGKLIFLYDAETQTWTCTHEDMPEKDLPRNCK</sequence>
<organism evidence="2 3">
    <name type="scientific">Candidatus Thiomargarita nelsonii</name>
    <dbReference type="NCBI Taxonomy" id="1003181"/>
    <lineage>
        <taxon>Bacteria</taxon>
        <taxon>Pseudomonadati</taxon>
        <taxon>Pseudomonadota</taxon>
        <taxon>Gammaproteobacteria</taxon>
        <taxon>Thiotrichales</taxon>
        <taxon>Thiotrichaceae</taxon>
        <taxon>Thiomargarita</taxon>
    </lineage>
</organism>